<dbReference type="Proteomes" id="UP001189429">
    <property type="component" value="Unassembled WGS sequence"/>
</dbReference>
<feature type="transmembrane region" description="Helical" evidence="1">
    <location>
        <begin position="24"/>
        <end position="44"/>
    </location>
</feature>
<feature type="non-terminal residue" evidence="2">
    <location>
        <position position="1"/>
    </location>
</feature>
<keyword evidence="3" id="KW-1185">Reference proteome</keyword>
<protein>
    <submittedName>
        <fullName evidence="2">Uncharacterized protein</fullName>
    </submittedName>
</protein>
<organism evidence="2 3">
    <name type="scientific">Prorocentrum cordatum</name>
    <dbReference type="NCBI Taxonomy" id="2364126"/>
    <lineage>
        <taxon>Eukaryota</taxon>
        <taxon>Sar</taxon>
        <taxon>Alveolata</taxon>
        <taxon>Dinophyceae</taxon>
        <taxon>Prorocentrales</taxon>
        <taxon>Prorocentraceae</taxon>
        <taxon>Prorocentrum</taxon>
    </lineage>
</organism>
<keyword evidence="1" id="KW-0812">Transmembrane</keyword>
<feature type="transmembrane region" description="Helical" evidence="1">
    <location>
        <begin position="64"/>
        <end position="88"/>
    </location>
</feature>
<evidence type="ECO:0000313" key="3">
    <source>
        <dbReference type="Proteomes" id="UP001189429"/>
    </source>
</evidence>
<accession>A0ABN9TZC6</accession>
<keyword evidence="1" id="KW-1133">Transmembrane helix</keyword>
<evidence type="ECO:0000256" key="1">
    <source>
        <dbReference type="SAM" id="Phobius"/>
    </source>
</evidence>
<comment type="caution">
    <text evidence="2">The sequence shown here is derived from an EMBL/GenBank/DDBJ whole genome shotgun (WGS) entry which is preliminary data.</text>
</comment>
<gene>
    <name evidence="2" type="ORF">PCOR1329_LOCUS43824</name>
</gene>
<proteinExistence type="predicted"/>
<feature type="transmembrane region" description="Helical" evidence="1">
    <location>
        <begin position="164"/>
        <end position="185"/>
    </location>
</feature>
<keyword evidence="1" id="KW-0472">Membrane</keyword>
<evidence type="ECO:0000313" key="2">
    <source>
        <dbReference type="EMBL" id="CAK0851749.1"/>
    </source>
</evidence>
<name>A0ABN9TZC6_9DINO</name>
<dbReference type="EMBL" id="CAUYUJ010015270">
    <property type="protein sequence ID" value="CAK0851749.1"/>
    <property type="molecule type" value="Genomic_DNA"/>
</dbReference>
<sequence>DHSMELHNDPRFFASNVIEKRLTAFNGLALIASLSTGSALLQCFRLSRSVEMTDGVSFLDGLEIVGFFMMAAVLFMSLSATIIFLYQTFFTNRLVTAGATGLELASGTVAHLLPDIVTWRHFAVKCLGYGMPLIMQSAGILMYVDVCRRDFVLDVKVAGVKLQVHPLAVTILGLFSLGAFVLYYLTGAHNRVFQEQYIRRVRPEGRRLLDTGDDYA</sequence>
<reference evidence="2" key="1">
    <citation type="submission" date="2023-10" db="EMBL/GenBank/DDBJ databases">
        <authorList>
            <person name="Chen Y."/>
            <person name="Shah S."/>
            <person name="Dougan E. K."/>
            <person name="Thang M."/>
            <person name="Chan C."/>
        </authorList>
    </citation>
    <scope>NUCLEOTIDE SEQUENCE [LARGE SCALE GENOMIC DNA]</scope>
</reference>
<feature type="transmembrane region" description="Helical" evidence="1">
    <location>
        <begin position="126"/>
        <end position="144"/>
    </location>
</feature>